<proteinExistence type="predicted"/>
<dbReference type="Proteomes" id="UP001152795">
    <property type="component" value="Unassembled WGS sequence"/>
</dbReference>
<dbReference type="PANTHER" id="PTHR46579:SF1">
    <property type="entry name" value="F5_8 TYPE C DOMAIN-CONTAINING PROTEIN"/>
    <property type="match status" value="1"/>
</dbReference>
<sequence>MKYAIRHKTTYSALSDLLGLVALHLPNNSKKDHLKSLYFLKKAFSSKLHKDEMVTVNEYCPDCSSPFDDDTKNACECCGRAKSKQDKNYFLTLDIGEQIQNMFAESDFVKEIEYGFEERERVQQQLNSDPATEREWHDIMDGDLYRNLLKPFGFLDKRHNLSIMFNTDGVHVFKASRDEIWPSLVVINELHPSVRLSTKRMVLAGVPVSSNGESFVCRLVCLLGTADLPGKSALQGFSQFNGKNGCSFCECEGEVVAVGRGHSRTYPYVPGLNNLRTKETTLQDGEQAQQLGSPVCGVKMVSQLCLVEGFDIIRGMPVDYMHGVLLGVVKKLFSFWFERKHKNEKYYIGNDMPTLDTRLANCKPPDFISRLPRSLVKDRKYWKGKSAATINVHNTCKHITSSVVQAGPLWVFSCFGTEGWNGTMRSLIHGTHHVAIQVVAAVKALRMISIQEQNLKETTSDATVSYVQQLNGRKRNVVKLFPGCYSVGSVVKADLSEEQLAALNHLLPGAAVNVADSWSFNRIIYGEQIFYSQNHSRVKKHNSYTVVYTAPDRKEAYGFIIYFLKVILANQEEQPYYLAAIKNLQLYEEEEILADITISTNNHELGGHLKPCKYDR</sequence>
<evidence type="ECO:0000313" key="2">
    <source>
        <dbReference type="Proteomes" id="UP001152795"/>
    </source>
</evidence>
<accession>A0A6S7FXA4</accession>
<dbReference type="AlphaFoldDB" id="A0A6S7FXA4"/>
<dbReference type="PANTHER" id="PTHR46579">
    <property type="entry name" value="F5/8 TYPE C DOMAIN-CONTAINING PROTEIN-RELATED"/>
    <property type="match status" value="1"/>
</dbReference>
<name>A0A6S7FXA4_PARCT</name>
<evidence type="ECO:0000313" key="1">
    <source>
        <dbReference type="EMBL" id="CAB3982173.1"/>
    </source>
</evidence>
<dbReference type="OrthoDB" id="5946119at2759"/>
<keyword evidence="2" id="KW-1185">Reference proteome</keyword>
<organism evidence="1 2">
    <name type="scientific">Paramuricea clavata</name>
    <name type="common">Red gorgonian</name>
    <name type="synonym">Violescent sea-whip</name>
    <dbReference type="NCBI Taxonomy" id="317549"/>
    <lineage>
        <taxon>Eukaryota</taxon>
        <taxon>Metazoa</taxon>
        <taxon>Cnidaria</taxon>
        <taxon>Anthozoa</taxon>
        <taxon>Octocorallia</taxon>
        <taxon>Malacalcyonacea</taxon>
        <taxon>Plexauridae</taxon>
        <taxon>Paramuricea</taxon>
    </lineage>
</organism>
<gene>
    <name evidence="1" type="ORF">PACLA_8A033418</name>
</gene>
<reference evidence="1" key="1">
    <citation type="submission" date="2020-04" db="EMBL/GenBank/DDBJ databases">
        <authorList>
            <person name="Alioto T."/>
            <person name="Alioto T."/>
            <person name="Gomez Garrido J."/>
        </authorList>
    </citation>
    <scope>NUCLEOTIDE SEQUENCE</scope>
    <source>
        <strain evidence="1">A484AB</strain>
    </source>
</reference>
<comment type="caution">
    <text evidence="1">The sequence shown here is derived from an EMBL/GenBank/DDBJ whole genome shotgun (WGS) entry which is preliminary data.</text>
</comment>
<dbReference type="EMBL" id="CACRXK020000475">
    <property type="protein sequence ID" value="CAB3982173.1"/>
    <property type="molecule type" value="Genomic_DNA"/>
</dbReference>
<protein>
    <submittedName>
        <fullName evidence="1">Uncharacterized protein</fullName>
    </submittedName>
</protein>